<dbReference type="Gene3D" id="1.10.3720.10">
    <property type="entry name" value="MetI-like"/>
    <property type="match status" value="1"/>
</dbReference>
<evidence type="ECO:0000313" key="11">
    <source>
        <dbReference type="EMBL" id="WRP16297.1"/>
    </source>
</evidence>
<evidence type="ECO:0000256" key="7">
    <source>
        <dbReference type="ARBA" id="ARBA00022989"/>
    </source>
</evidence>
<feature type="domain" description="ABC transmembrane type-1" evidence="10">
    <location>
        <begin position="75"/>
        <end position="265"/>
    </location>
</feature>
<feature type="transmembrane region" description="Helical" evidence="9">
    <location>
        <begin position="111"/>
        <end position="132"/>
    </location>
</feature>
<evidence type="ECO:0000256" key="6">
    <source>
        <dbReference type="ARBA" id="ARBA00022692"/>
    </source>
</evidence>
<keyword evidence="5" id="KW-0762">Sugar transport</keyword>
<feature type="transmembrane region" description="Helical" evidence="9">
    <location>
        <begin position="12"/>
        <end position="36"/>
    </location>
</feature>
<organism evidence="11 12">
    <name type="scientific">Carboxydichorda subterranea</name>
    <dbReference type="NCBI Taxonomy" id="3109565"/>
    <lineage>
        <taxon>Bacteria</taxon>
        <taxon>Bacillati</taxon>
        <taxon>Bacillota</taxon>
        <taxon>Limnochordia</taxon>
        <taxon>Limnochordales</taxon>
        <taxon>Geochordaceae</taxon>
        <taxon>Carboxydichorda</taxon>
    </lineage>
</organism>
<gene>
    <name evidence="11" type="ORF">U7230_09300</name>
</gene>
<dbReference type="InterPro" id="IPR050901">
    <property type="entry name" value="BP-dep_ABC_trans_perm"/>
</dbReference>
<name>A0ABZ1BVY2_9FIRM</name>
<keyword evidence="12" id="KW-1185">Reference proteome</keyword>
<evidence type="ECO:0000313" key="12">
    <source>
        <dbReference type="Proteomes" id="UP001332192"/>
    </source>
</evidence>
<keyword evidence="8 9" id="KW-0472">Membrane</keyword>
<dbReference type="CDD" id="cd06261">
    <property type="entry name" value="TM_PBP2"/>
    <property type="match status" value="1"/>
</dbReference>
<dbReference type="RefSeq" id="WP_324715569.1">
    <property type="nucleotide sequence ID" value="NZ_CP141615.1"/>
</dbReference>
<evidence type="ECO:0000256" key="4">
    <source>
        <dbReference type="ARBA" id="ARBA00022475"/>
    </source>
</evidence>
<accession>A0ABZ1BVY2</accession>
<comment type="similarity">
    <text evidence="2">Belongs to the binding-protein-dependent transport system permease family. MalFG subfamily.</text>
</comment>
<dbReference type="Pfam" id="PF00528">
    <property type="entry name" value="BPD_transp_1"/>
    <property type="match status" value="1"/>
</dbReference>
<dbReference type="SUPFAM" id="SSF161098">
    <property type="entry name" value="MetI-like"/>
    <property type="match status" value="1"/>
</dbReference>
<proteinExistence type="inferred from homology"/>
<comment type="subcellular location">
    <subcellularLocation>
        <location evidence="1 9">Cell membrane</location>
        <topology evidence="1 9">Multi-pass membrane protein</topology>
    </subcellularLocation>
</comment>
<feature type="transmembrane region" description="Helical" evidence="9">
    <location>
        <begin position="74"/>
        <end position="99"/>
    </location>
</feature>
<dbReference type="PANTHER" id="PTHR32243">
    <property type="entry name" value="MALTOSE TRANSPORT SYSTEM PERMEASE-RELATED"/>
    <property type="match status" value="1"/>
</dbReference>
<feature type="transmembrane region" description="Helical" evidence="9">
    <location>
        <begin position="187"/>
        <end position="212"/>
    </location>
</feature>
<feature type="transmembrane region" description="Helical" evidence="9">
    <location>
        <begin position="144"/>
        <end position="166"/>
    </location>
</feature>
<dbReference type="EMBL" id="CP141615">
    <property type="protein sequence ID" value="WRP16297.1"/>
    <property type="molecule type" value="Genomic_DNA"/>
</dbReference>
<dbReference type="PANTHER" id="PTHR32243:SF50">
    <property type="entry name" value="MALTOSE_MALTODEXTRIN TRANSPORT SYSTEM PERMEASE PROTEIN MALG"/>
    <property type="match status" value="1"/>
</dbReference>
<keyword evidence="6 9" id="KW-0812">Transmembrane</keyword>
<dbReference type="InterPro" id="IPR000515">
    <property type="entry name" value="MetI-like"/>
</dbReference>
<evidence type="ECO:0000256" key="1">
    <source>
        <dbReference type="ARBA" id="ARBA00004651"/>
    </source>
</evidence>
<evidence type="ECO:0000256" key="3">
    <source>
        <dbReference type="ARBA" id="ARBA00022448"/>
    </source>
</evidence>
<evidence type="ECO:0000256" key="8">
    <source>
        <dbReference type="ARBA" id="ARBA00023136"/>
    </source>
</evidence>
<reference evidence="11 12" key="1">
    <citation type="journal article" date="2024" name="Front. Microbiol.">
        <title>Novel thermophilic genera Geochorda gen. nov. and Carboxydochorda gen. nov. from the deep terrestrial subsurface reveal the ecophysiological diversity in the class Limnochordia.</title>
        <authorList>
            <person name="Karnachuk O.V."/>
            <person name="Lukina A.P."/>
            <person name="Avakyan M.R."/>
            <person name="Kadnikov V.V."/>
            <person name="Begmatov S."/>
            <person name="Beletsky A.V."/>
            <person name="Vlasova K.G."/>
            <person name="Novikov A.A."/>
            <person name="Shcherbakova V.A."/>
            <person name="Mardanov A.V."/>
            <person name="Ravin N.V."/>
        </authorList>
    </citation>
    <scope>NUCLEOTIDE SEQUENCE [LARGE SCALE GENOMIC DNA]</scope>
    <source>
        <strain evidence="11 12">L945</strain>
    </source>
</reference>
<dbReference type="InterPro" id="IPR035906">
    <property type="entry name" value="MetI-like_sf"/>
</dbReference>
<dbReference type="Proteomes" id="UP001332192">
    <property type="component" value="Chromosome"/>
</dbReference>
<keyword evidence="3 9" id="KW-0813">Transport</keyword>
<dbReference type="PROSITE" id="PS50928">
    <property type="entry name" value="ABC_TM1"/>
    <property type="match status" value="1"/>
</dbReference>
<protein>
    <submittedName>
        <fullName evidence="11">Carbohydrate ABC transporter permease</fullName>
    </submittedName>
</protein>
<evidence type="ECO:0000256" key="5">
    <source>
        <dbReference type="ARBA" id="ARBA00022597"/>
    </source>
</evidence>
<feature type="transmembrane region" description="Helical" evidence="9">
    <location>
        <begin position="244"/>
        <end position="265"/>
    </location>
</feature>
<evidence type="ECO:0000259" key="10">
    <source>
        <dbReference type="PROSITE" id="PS50928"/>
    </source>
</evidence>
<keyword evidence="7 9" id="KW-1133">Transmembrane helix</keyword>
<keyword evidence="4" id="KW-1003">Cell membrane</keyword>
<sequence>MMSSRSWARPAGDLAAAAWLLGVVAWSLYPVVWVVVSSLKPQAEQFAVPPAWWPRQPSLDNYRHFLSSHEVLRVIANTIVVTTGGVAVALFLGVPMAYALSRFRLRSGETVSFLILLARMTPPVVMILPFFVGARWIGLAGTRTVLVLAGAFLALPFAVWMMRGFFAEIPVELEEAAMVDGATRSRAALRVVVPLTAPGLAATAVLCAILVWNEFLFPLVLGGAEARTLPVLVSMYVTEKAVDWGTMSAAGVVTALPLVVFGLLIQKYLVQGLTAGSIK</sequence>
<evidence type="ECO:0000256" key="9">
    <source>
        <dbReference type="RuleBase" id="RU363032"/>
    </source>
</evidence>
<evidence type="ECO:0000256" key="2">
    <source>
        <dbReference type="ARBA" id="ARBA00009047"/>
    </source>
</evidence>